<dbReference type="Pfam" id="PF00005">
    <property type="entry name" value="ABC_tran"/>
    <property type="match status" value="2"/>
</dbReference>
<keyword evidence="5" id="KW-0547">Nucleotide-binding</keyword>
<evidence type="ECO:0000256" key="3">
    <source>
        <dbReference type="ARBA" id="ARBA00022475"/>
    </source>
</evidence>
<dbReference type="GO" id="GO:0005524">
    <property type="term" value="F:ATP binding"/>
    <property type="evidence" value="ECO:0007669"/>
    <property type="project" value="UniProtKB-KW"/>
</dbReference>
<evidence type="ECO:0000259" key="12">
    <source>
        <dbReference type="PROSITE" id="PS50929"/>
    </source>
</evidence>
<name>A0A8H3I8P2_9LECA</name>
<evidence type="ECO:0000256" key="7">
    <source>
        <dbReference type="ARBA" id="ARBA00022989"/>
    </source>
</evidence>
<dbReference type="OrthoDB" id="6500128at2759"/>
<feature type="transmembrane region" description="Helical" evidence="10">
    <location>
        <begin position="311"/>
        <end position="335"/>
    </location>
</feature>
<evidence type="ECO:0000256" key="9">
    <source>
        <dbReference type="SAM" id="MobiDB-lite"/>
    </source>
</evidence>
<evidence type="ECO:0000313" key="13">
    <source>
        <dbReference type="EMBL" id="CAF9911575.1"/>
    </source>
</evidence>
<sequence length="1424" mass="157373">MTLNFTCPPGTDTVLGPQVNPACRLMDFTIYFEDLVFFCAPAAVFLSAFPFLLWPLAGKKPVVMASGLLYTKLLTLVTMAILQIVFSILRNQVDVVRSAASIAADVLLATAFASAAMLTFVDHIRSIRPSTILAIFFSLLSLLGIARIRSLWLIWAAEAVPLAVPTLASTIFALTVFSLLLESMDKGKHVINEAPGASPEQFSGFWKRATFAWLAKTLYQGYARILSVEELPGLDPKLDSHLLLTRLETTWSKSDKQTKYSLLKSCFMAYIQSFTSAIFPRLCLTAFRFAQPFLINTTTTYIGLRNPDVNAGHGIIGAYALVYIGIAVSTALYWYQTYRFLTKLRGGLIALVHKQTMQARSIDLGEITAVSLMGTDIERIVTNFRFIHELWASVVEIGIGLWLLEQQVGAACIVLAVMVLVFIGATFKVSALENTSQRLWIERVQERLKVTSSMLGDMKAIKLLGLTDRMESILQGLRQVEIETSKVFRKLLIWEIFLSNAPLYLAPMVTFVSFIVIALSQHSHTLLASQAFTALSLVALVTSPVLNFIHAVPVIIQCIGCFDRLQEYCSVSSCLLLKTDVVSSTNPGTPKIALQDLILPIEKGRSVLAGHLVSFQTCNFAWKKTDDPVLKDITINIEMNLITAVVGPVGGGKSMLLLSILGETLHLGGEISRNENAIAYCAQAPWLMNLSVRNNIIGVLKFEEEWYRTTVWSCGLDEDFAQMSEGDRTNVGSNGVSLSGGQKQRIALARAVYSRSRVILLDDIFSGMDTRTVALIISRLFGQTGLFHKHALTVVLATHSTLINADKFLQLADNVVVLEDGRVSSSGKFESLLAQGGHIAGFNPENEDDNSQTEVHVSPRSKNEASLQKHKGNDQTDSDPSRHHGDWVVYRYYAEASGSRAVLLFLLTMLFEAVIFEFQTVWIKLWTDANDRAPNDHLGMYLGVYVALAIAGTGLMLVACWILFIEIISESSLQLHKELLQTTLRAPFRFFTKTDIGELTNRFSQDMELVGMNIPVMAINFAASITACSVNVIILAIYAQYLGITLPFMAGLIFFLQKFYLRTSRQVRLLDIEAKAPLYTHFLESVSGAVTIRALALAVILVSTVIKWKDHFSAGSVGVSLIIVMSFNQAFMQLITSWTQLETSIGAVARVRTFVTTTESETIPHDPEPLPKTWPMAGAIEFSKVSAFHLTPDDPAISEFTLSIKPGEKIAICGRSGSGKTSLILSLLQMLQINQGSITIDGIDTARISYTDLRSHINVVPQEPFLMPGTVRFNMDPFQTATDREIILALEEVRLWSIIQDSGGLDKVTGMDSWSVGQRQLFCLARALVRKGKILILDEATSSVDHETEAIMQNIIDTEFAEHTVLAVMHRLGFVDRYDKVLLLDAGRLVEFDSPHALLERPSAFLELFKASGQKKKGHSRSKS</sequence>
<feature type="transmembrane region" description="Helical" evidence="10">
    <location>
        <begin position="531"/>
        <end position="556"/>
    </location>
</feature>
<feature type="transmembrane region" description="Helical" evidence="10">
    <location>
        <begin position="35"/>
        <end position="57"/>
    </location>
</feature>
<dbReference type="SUPFAM" id="SSF90123">
    <property type="entry name" value="ABC transporter transmembrane region"/>
    <property type="match status" value="2"/>
</dbReference>
<keyword evidence="4 10" id="KW-0812">Transmembrane</keyword>
<comment type="subcellular location">
    <subcellularLocation>
        <location evidence="1">Cell membrane</location>
        <topology evidence="1">Multi-pass membrane protein</topology>
    </subcellularLocation>
</comment>
<dbReference type="InterPro" id="IPR003593">
    <property type="entry name" value="AAA+_ATPase"/>
</dbReference>
<proteinExistence type="predicted"/>
<keyword evidence="7 10" id="KW-1133">Transmembrane helix</keyword>
<dbReference type="GO" id="GO:0016887">
    <property type="term" value="F:ATP hydrolysis activity"/>
    <property type="evidence" value="ECO:0007669"/>
    <property type="project" value="InterPro"/>
</dbReference>
<dbReference type="SUPFAM" id="SSF52540">
    <property type="entry name" value="P-loop containing nucleoside triphosphate hydrolases"/>
    <property type="match status" value="2"/>
</dbReference>
<feature type="compositionally biased region" description="Basic and acidic residues" evidence="9">
    <location>
        <begin position="871"/>
        <end position="881"/>
    </location>
</feature>
<feature type="transmembrane region" description="Helical" evidence="10">
    <location>
        <begin position="901"/>
        <end position="922"/>
    </location>
</feature>
<dbReference type="PANTHER" id="PTHR24223:SF404">
    <property type="entry name" value="ABC MULTIDRUG TRANSPORTER (EUROFUNG)-RELATED"/>
    <property type="match status" value="1"/>
</dbReference>
<keyword evidence="14" id="KW-1185">Reference proteome</keyword>
<dbReference type="CDD" id="cd03244">
    <property type="entry name" value="ABCC_MRP_domain2"/>
    <property type="match status" value="1"/>
</dbReference>
<evidence type="ECO:0000256" key="2">
    <source>
        <dbReference type="ARBA" id="ARBA00022448"/>
    </source>
</evidence>
<dbReference type="CDD" id="cd18580">
    <property type="entry name" value="ABC_6TM_ABCC_D2"/>
    <property type="match status" value="1"/>
</dbReference>
<dbReference type="InterPro" id="IPR050173">
    <property type="entry name" value="ABC_transporter_C-like"/>
</dbReference>
<organism evidence="13 14">
    <name type="scientific">Gomphillus americanus</name>
    <dbReference type="NCBI Taxonomy" id="1940652"/>
    <lineage>
        <taxon>Eukaryota</taxon>
        <taxon>Fungi</taxon>
        <taxon>Dikarya</taxon>
        <taxon>Ascomycota</taxon>
        <taxon>Pezizomycotina</taxon>
        <taxon>Lecanoromycetes</taxon>
        <taxon>OSLEUM clade</taxon>
        <taxon>Ostropomycetidae</taxon>
        <taxon>Ostropales</taxon>
        <taxon>Graphidaceae</taxon>
        <taxon>Gomphilloideae</taxon>
        <taxon>Gomphillus</taxon>
    </lineage>
</organism>
<dbReference type="Gene3D" id="3.40.50.300">
    <property type="entry name" value="P-loop containing nucleotide triphosphate hydrolases"/>
    <property type="match status" value="2"/>
</dbReference>
<dbReference type="Pfam" id="PF24357">
    <property type="entry name" value="TMD0_ABC"/>
    <property type="match status" value="1"/>
</dbReference>
<dbReference type="FunFam" id="3.40.50.300:FF:000838">
    <property type="entry name" value="ABC multidrug transporter (Eurofung)"/>
    <property type="match status" value="1"/>
</dbReference>
<dbReference type="PROSITE" id="PS00211">
    <property type="entry name" value="ABC_TRANSPORTER_1"/>
    <property type="match status" value="1"/>
</dbReference>
<feature type="transmembrane region" description="Helical" evidence="10">
    <location>
        <begin position="408"/>
        <end position="429"/>
    </location>
</feature>
<feature type="transmembrane region" description="Helical" evidence="10">
    <location>
        <begin position="133"/>
        <end position="156"/>
    </location>
</feature>
<dbReference type="Proteomes" id="UP000664169">
    <property type="component" value="Unassembled WGS sequence"/>
</dbReference>
<dbReference type="PROSITE" id="PS50929">
    <property type="entry name" value="ABC_TM1F"/>
    <property type="match status" value="2"/>
</dbReference>
<dbReference type="Gene3D" id="1.20.1560.10">
    <property type="entry name" value="ABC transporter type 1, transmembrane domain"/>
    <property type="match status" value="2"/>
</dbReference>
<dbReference type="FunFam" id="1.20.1560.10:FF:000066">
    <property type="entry name" value="ABC multidrug transporter (Eurofung)"/>
    <property type="match status" value="1"/>
</dbReference>
<dbReference type="FunFam" id="1.20.1560.10:FF:000055">
    <property type="entry name" value="ABC multidrug transporter (Eurofung)"/>
    <property type="match status" value="1"/>
</dbReference>
<gene>
    <name evidence="13" type="ORF">GOMPHAMPRED_007459</name>
</gene>
<reference evidence="13" key="1">
    <citation type="submission" date="2021-03" db="EMBL/GenBank/DDBJ databases">
        <authorList>
            <person name="Tagirdzhanova G."/>
        </authorList>
    </citation>
    <scope>NUCLEOTIDE SEQUENCE</scope>
</reference>
<feature type="region of interest" description="Disordered" evidence="9">
    <location>
        <begin position="840"/>
        <end position="881"/>
    </location>
</feature>
<dbReference type="EMBL" id="CAJPDQ010000006">
    <property type="protein sequence ID" value="CAF9911575.1"/>
    <property type="molecule type" value="Genomic_DNA"/>
</dbReference>
<feature type="domain" description="ABC transporter" evidence="11">
    <location>
        <begin position="615"/>
        <end position="845"/>
    </location>
</feature>
<dbReference type="InterPro" id="IPR027417">
    <property type="entry name" value="P-loop_NTPase"/>
</dbReference>
<evidence type="ECO:0000256" key="8">
    <source>
        <dbReference type="ARBA" id="ARBA00023136"/>
    </source>
</evidence>
<dbReference type="InterPro" id="IPR011527">
    <property type="entry name" value="ABC1_TM_dom"/>
</dbReference>
<keyword evidence="3" id="KW-1003">Cell membrane</keyword>
<dbReference type="InterPro" id="IPR036640">
    <property type="entry name" value="ABC1_TM_sf"/>
</dbReference>
<feature type="transmembrane region" description="Helical" evidence="10">
    <location>
        <begin position="69"/>
        <end position="89"/>
    </location>
</feature>
<feature type="transmembrane region" description="Helical" evidence="10">
    <location>
        <begin position="1112"/>
        <end position="1131"/>
    </location>
</feature>
<feature type="domain" description="ABC transmembrane type-1" evidence="12">
    <location>
        <begin position="903"/>
        <end position="1097"/>
    </location>
</feature>
<evidence type="ECO:0000256" key="6">
    <source>
        <dbReference type="ARBA" id="ARBA00022840"/>
    </source>
</evidence>
<keyword evidence="6" id="KW-0067">ATP-binding</keyword>
<dbReference type="InterPro" id="IPR017871">
    <property type="entry name" value="ABC_transporter-like_CS"/>
</dbReference>
<dbReference type="CDD" id="cd18579">
    <property type="entry name" value="ABC_6TM_ABCC_D1"/>
    <property type="match status" value="1"/>
</dbReference>
<dbReference type="PROSITE" id="PS50893">
    <property type="entry name" value="ABC_TRANSPORTER_2"/>
    <property type="match status" value="2"/>
</dbReference>
<keyword evidence="2" id="KW-0813">Transport</keyword>
<evidence type="ECO:0000256" key="5">
    <source>
        <dbReference type="ARBA" id="ARBA00022741"/>
    </source>
</evidence>
<dbReference type="InterPro" id="IPR044726">
    <property type="entry name" value="ABCC_6TM_D2"/>
</dbReference>
<evidence type="ECO:0000313" key="14">
    <source>
        <dbReference type="Proteomes" id="UP000664169"/>
    </source>
</evidence>
<evidence type="ECO:0000256" key="4">
    <source>
        <dbReference type="ARBA" id="ARBA00022692"/>
    </source>
</evidence>
<feature type="domain" description="ABC transporter" evidence="11">
    <location>
        <begin position="1180"/>
        <end position="1411"/>
    </location>
</feature>
<dbReference type="GO" id="GO:0140359">
    <property type="term" value="F:ABC-type transporter activity"/>
    <property type="evidence" value="ECO:0007669"/>
    <property type="project" value="InterPro"/>
</dbReference>
<dbReference type="GO" id="GO:0005886">
    <property type="term" value="C:plasma membrane"/>
    <property type="evidence" value="ECO:0007669"/>
    <property type="project" value="UniProtKB-SubCell"/>
</dbReference>
<keyword evidence="8 10" id="KW-0472">Membrane</keyword>
<feature type="transmembrane region" description="Helical" evidence="10">
    <location>
        <begin position="942"/>
        <end position="964"/>
    </location>
</feature>
<dbReference type="InterPro" id="IPR056227">
    <property type="entry name" value="TMD0_ABC"/>
</dbReference>
<dbReference type="Pfam" id="PF00664">
    <property type="entry name" value="ABC_membrane"/>
    <property type="match status" value="1"/>
</dbReference>
<evidence type="ECO:0000256" key="10">
    <source>
        <dbReference type="SAM" id="Phobius"/>
    </source>
</evidence>
<feature type="transmembrane region" description="Helical" evidence="10">
    <location>
        <begin position="162"/>
        <end position="181"/>
    </location>
</feature>
<feature type="domain" description="ABC transmembrane type-1" evidence="12">
    <location>
        <begin position="282"/>
        <end position="557"/>
    </location>
</feature>
<comment type="caution">
    <text evidence="13">The sequence shown here is derived from an EMBL/GenBank/DDBJ whole genome shotgun (WGS) entry which is preliminary data.</text>
</comment>
<dbReference type="PANTHER" id="PTHR24223">
    <property type="entry name" value="ATP-BINDING CASSETTE SUB-FAMILY C"/>
    <property type="match status" value="1"/>
</dbReference>
<dbReference type="CDD" id="cd03250">
    <property type="entry name" value="ABCC_MRP_domain1"/>
    <property type="match status" value="1"/>
</dbReference>
<dbReference type="InterPro" id="IPR044746">
    <property type="entry name" value="ABCC_6TM_D1"/>
</dbReference>
<accession>A0A8H3I8P2</accession>
<dbReference type="InterPro" id="IPR003439">
    <property type="entry name" value="ABC_transporter-like_ATP-bd"/>
</dbReference>
<protein>
    <submittedName>
        <fullName evidence="13">Uncharacterized protein</fullName>
    </submittedName>
</protein>
<evidence type="ECO:0000256" key="1">
    <source>
        <dbReference type="ARBA" id="ARBA00004651"/>
    </source>
</evidence>
<dbReference type="SMART" id="SM00382">
    <property type="entry name" value="AAA"/>
    <property type="match status" value="2"/>
</dbReference>
<feature type="transmembrane region" description="Helical" evidence="10">
    <location>
        <begin position="496"/>
        <end position="519"/>
    </location>
</feature>
<feature type="transmembrane region" description="Helical" evidence="10">
    <location>
        <begin position="101"/>
        <end position="121"/>
    </location>
</feature>
<feature type="transmembrane region" description="Helical" evidence="10">
    <location>
        <begin position="1082"/>
        <end position="1106"/>
    </location>
</feature>
<evidence type="ECO:0000259" key="11">
    <source>
        <dbReference type="PROSITE" id="PS50893"/>
    </source>
</evidence>